<evidence type="ECO:0000259" key="7">
    <source>
        <dbReference type="Pfam" id="PF17827"/>
    </source>
</evidence>
<evidence type="ECO:0000256" key="1">
    <source>
        <dbReference type="ARBA" id="ARBA00022603"/>
    </source>
</evidence>
<dbReference type="NCBIfam" id="TIGR00536">
    <property type="entry name" value="hemK_fam"/>
    <property type="match status" value="1"/>
</dbReference>
<evidence type="ECO:0000256" key="5">
    <source>
        <dbReference type="HAMAP-Rule" id="MF_02126"/>
    </source>
</evidence>
<feature type="domain" description="Methyltransferase small" evidence="6">
    <location>
        <begin position="110"/>
        <end position="192"/>
    </location>
</feature>
<organism evidence="8 9">
    <name type="scientific">Ligilactobacillus saerimneri</name>
    <dbReference type="NCBI Taxonomy" id="228229"/>
    <lineage>
        <taxon>Bacteria</taxon>
        <taxon>Bacillati</taxon>
        <taxon>Bacillota</taxon>
        <taxon>Bacilli</taxon>
        <taxon>Lactobacillales</taxon>
        <taxon>Lactobacillaceae</taxon>
        <taxon>Ligilactobacillus</taxon>
    </lineage>
</organism>
<dbReference type="Pfam" id="PF05175">
    <property type="entry name" value="MTS"/>
    <property type="match status" value="1"/>
</dbReference>
<dbReference type="Gene3D" id="3.40.50.150">
    <property type="entry name" value="Vaccinia Virus protein VP39"/>
    <property type="match status" value="1"/>
</dbReference>
<dbReference type="PANTHER" id="PTHR18895:SF74">
    <property type="entry name" value="MTRF1L RELEASE FACTOR GLUTAMINE METHYLTRANSFERASE"/>
    <property type="match status" value="1"/>
</dbReference>
<keyword evidence="3 5" id="KW-0949">S-adenosyl-L-methionine</keyword>
<dbReference type="GO" id="GO:0102559">
    <property type="term" value="F:peptide chain release factor N(5)-glutamine methyltransferase activity"/>
    <property type="evidence" value="ECO:0007669"/>
    <property type="project" value="UniProtKB-EC"/>
</dbReference>
<dbReference type="InterPro" id="IPR004556">
    <property type="entry name" value="HemK-like"/>
</dbReference>
<evidence type="ECO:0000259" key="6">
    <source>
        <dbReference type="Pfam" id="PF05175"/>
    </source>
</evidence>
<comment type="caution">
    <text evidence="5">Lacks conserved residue(s) required for the propagation of feature annotation.</text>
</comment>
<dbReference type="RefSeq" id="WP_180848500.1">
    <property type="nucleotide sequence ID" value="NZ_CP047418.1"/>
</dbReference>
<dbReference type="GO" id="GO:0032259">
    <property type="term" value="P:methylation"/>
    <property type="evidence" value="ECO:0007669"/>
    <property type="project" value="UniProtKB-KW"/>
</dbReference>
<dbReference type="InterPro" id="IPR002052">
    <property type="entry name" value="DNA_methylase_N6_adenine_CS"/>
</dbReference>
<evidence type="ECO:0000256" key="4">
    <source>
        <dbReference type="ARBA" id="ARBA00048391"/>
    </source>
</evidence>
<dbReference type="Gene3D" id="1.10.8.10">
    <property type="entry name" value="DNA helicase RuvA subunit, C-terminal domain"/>
    <property type="match status" value="1"/>
</dbReference>
<dbReference type="EMBL" id="CP047418">
    <property type="protein sequence ID" value="QLL78217.1"/>
    <property type="molecule type" value="Genomic_DNA"/>
</dbReference>
<dbReference type="InterPro" id="IPR050320">
    <property type="entry name" value="N5-glutamine_MTase"/>
</dbReference>
<dbReference type="InterPro" id="IPR040758">
    <property type="entry name" value="PrmC_N"/>
</dbReference>
<dbReference type="InterPro" id="IPR019874">
    <property type="entry name" value="RF_methyltr_PrmC"/>
</dbReference>
<dbReference type="NCBIfam" id="TIGR03534">
    <property type="entry name" value="RF_mod_PrmC"/>
    <property type="match status" value="1"/>
</dbReference>
<evidence type="ECO:0000256" key="3">
    <source>
        <dbReference type="ARBA" id="ARBA00022691"/>
    </source>
</evidence>
<feature type="binding site" evidence="5">
    <location>
        <begin position="186"/>
        <end position="189"/>
    </location>
    <ligand>
        <name>substrate</name>
    </ligand>
</feature>
<accession>A0A7H9ELQ7</accession>
<sequence>MDKMTFFKARQWAFSFANTHNKETSGVELLLLGQMHWSATQLLVHFHDVMPDQEWQTFQTNVQRYCLEDYPPQYLLGKADFFGLKLAVSPATLIPRLETEELVEWILAEHSNKPHKVLDLGTGTGAIGLALKQNRPQWEVTLADISSAALTVAQKNAAVLALPVTLINSDLFADIRDDDYDIIVSNPPYISPTERPLMDQSVLQYEPAVALFADDDGLAVYKKIAHQVQAHLQPAGMLYLEIGFKQGPAVKALFEQEIPTSQVVVRQDISQNDRMVRVKMR</sequence>
<dbReference type="PANTHER" id="PTHR18895">
    <property type="entry name" value="HEMK METHYLTRANSFERASE"/>
    <property type="match status" value="1"/>
</dbReference>
<proteinExistence type="inferred from homology"/>
<dbReference type="HAMAP" id="MF_02126">
    <property type="entry name" value="RF_methyltr_PrmC"/>
    <property type="match status" value="1"/>
</dbReference>
<evidence type="ECO:0000313" key="9">
    <source>
        <dbReference type="Proteomes" id="UP000510886"/>
    </source>
</evidence>
<dbReference type="AlphaFoldDB" id="A0A7H9ELQ7"/>
<dbReference type="InterPro" id="IPR007848">
    <property type="entry name" value="Small_mtfrase_dom"/>
</dbReference>
<evidence type="ECO:0000313" key="8">
    <source>
        <dbReference type="EMBL" id="QLL78217.1"/>
    </source>
</evidence>
<dbReference type="PROSITE" id="PS00092">
    <property type="entry name" value="N6_MTASE"/>
    <property type="match status" value="1"/>
</dbReference>
<name>A0A7H9ELQ7_9LACO</name>
<dbReference type="Pfam" id="PF17827">
    <property type="entry name" value="PrmC_N"/>
    <property type="match status" value="1"/>
</dbReference>
<comment type="function">
    <text evidence="5">Methylates the class 1 translation termination release factors RF1/PrfA and RF2/PrfB on the glutamine residue of the universally conserved GGQ motif.</text>
</comment>
<dbReference type="GO" id="GO:0003676">
    <property type="term" value="F:nucleic acid binding"/>
    <property type="evidence" value="ECO:0007669"/>
    <property type="project" value="InterPro"/>
</dbReference>
<keyword evidence="1 5" id="KW-0489">Methyltransferase</keyword>
<feature type="binding site" evidence="5">
    <location>
        <position position="144"/>
    </location>
    <ligand>
        <name>S-adenosyl-L-methionine</name>
        <dbReference type="ChEBI" id="CHEBI:59789"/>
    </ligand>
</feature>
<evidence type="ECO:0000256" key="2">
    <source>
        <dbReference type="ARBA" id="ARBA00022679"/>
    </source>
</evidence>
<gene>
    <name evidence="5 8" type="primary">prmC</name>
    <name evidence="8" type="ORF">GTO87_06125</name>
</gene>
<feature type="binding site" evidence="5">
    <location>
        <begin position="121"/>
        <end position="125"/>
    </location>
    <ligand>
        <name>S-adenosyl-L-methionine</name>
        <dbReference type="ChEBI" id="CHEBI:59789"/>
    </ligand>
</feature>
<dbReference type="KEGG" id="lsw:GTO87_06125"/>
<dbReference type="InterPro" id="IPR029063">
    <property type="entry name" value="SAM-dependent_MTases_sf"/>
</dbReference>
<keyword evidence="2 5" id="KW-0808">Transferase</keyword>
<comment type="similarity">
    <text evidence="5">Belongs to the protein N5-glutamine methyltransferase family. PrmC subfamily.</text>
</comment>
<feature type="binding site" evidence="5">
    <location>
        <position position="186"/>
    </location>
    <ligand>
        <name>S-adenosyl-L-methionine</name>
        <dbReference type="ChEBI" id="CHEBI:59789"/>
    </ligand>
</feature>
<protein>
    <recommendedName>
        <fullName evidence="5">Release factor glutamine methyltransferase</fullName>
        <shortName evidence="5">RF MTase</shortName>
        <ecNumber evidence="5">2.1.1.297</ecNumber>
    </recommendedName>
    <alternativeName>
        <fullName evidence="5">N5-glutamine methyltransferase PrmC</fullName>
    </alternativeName>
    <alternativeName>
        <fullName evidence="5">Protein-(glutamine-N5) MTase PrmC</fullName>
    </alternativeName>
    <alternativeName>
        <fullName evidence="5">Protein-glutamine N-methyltransferase PrmC</fullName>
    </alternativeName>
</protein>
<feature type="domain" description="Release factor glutamine methyltransferase N-terminal" evidence="7">
    <location>
        <begin position="9"/>
        <end position="77"/>
    </location>
</feature>
<dbReference type="SUPFAM" id="SSF53335">
    <property type="entry name" value="S-adenosyl-L-methionine-dependent methyltransferases"/>
    <property type="match status" value="1"/>
</dbReference>
<dbReference type="CDD" id="cd02440">
    <property type="entry name" value="AdoMet_MTases"/>
    <property type="match status" value="1"/>
</dbReference>
<dbReference type="EC" id="2.1.1.297" evidence="5"/>
<reference evidence="8 9" key="1">
    <citation type="submission" date="2020-01" db="EMBL/GenBank/DDBJ databases">
        <title>Complete and circular genome sequences of six lactobacillus isolates from horses.</title>
        <authorList>
            <person name="Hassan H.M."/>
        </authorList>
    </citation>
    <scope>NUCLEOTIDE SEQUENCE [LARGE SCALE GENOMIC DNA]</scope>
    <source>
        <strain evidence="8 9">1A</strain>
    </source>
</reference>
<dbReference type="Proteomes" id="UP000510886">
    <property type="component" value="Chromosome"/>
</dbReference>
<comment type="catalytic activity">
    <reaction evidence="4 5">
        <text>L-glutaminyl-[peptide chain release factor] + S-adenosyl-L-methionine = N(5)-methyl-L-glutaminyl-[peptide chain release factor] + S-adenosyl-L-homocysteine + H(+)</text>
        <dbReference type="Rhea" id="RHEA:42896"/>
        <dbReference type="Rhea" id="RHEA-COMP:10271"/>
        <dbReference type="Rhea" id="RHEA-COMP:10272"/>
        <dbReference type="ChEBI" id="CHEBI:15378"/>
        <dbReference type="ChEBI" id="CHEBI:30011"/>
        <dbReference type="ChEBI" id="CHEBI:57856"/>
        <dbReference type="ChEBI" id="CHEBI:59789"/>
        <dbReference type="ChEBI" id="CHEBI:61891"/>
        <dbReference type="EC" id="2.1.1.297"/>
    </reaction>
</comment>